<comment type="caution">
    <text evidence="1">The sequence shown here is derived from an EMBL/GenBank/DDBJ whole genome shotgun (WGS) entry which is preliminary data.</text>
</comment>
<dbReference type="AlphaFoldDB" id="A0A8J7WHI4"/>
<dbReference type="Proteomes" id="UP000677913">
    <property type="component" value="Unassembled WGS sequence"/>
</dbReference>
<evidence type="ECO:0000313" key="2">
    <source>
        <dbReference type="Proteomes" id="UP000677913"/>
    </source>
</evidence>
<dbReference type="PANTHER" id="PTHR42110">
    <property type="entry name" value="L-ASPARAGINASE, PUTATIVE (AFU_ORTHOLOGUE AFUA_3G11890)-RELATED"/>
    <property type="match status" value="1"/>
</dbReference>
<dbReference type="EMBL" id="JAGSXH010000009">
    <property type="protein sequence ID" value="MBS2962308.1"/>
    <property type="molecule type" value="Genomic_DNA"/>
</dbReference>
<keyword evidence="2" id="KW-1185">Reference proteome</keyword>
<accession>A0A8J7WHI4</accession>
<reference evidence="1" key="1">
    <citation type="submission" date="2021-04" db="EMBL/GenBank/DDBJ databases">
        <title>Genome based classification of Actinospica acidithermotolerans sp. nov., an actinobacterium isolated from an Indonesian hot spring.</title>
        <authorList>
            <person name="Kusuma A.B."/>
            <person name="Putra K.E."/>
            <person name="Nafisah S."/>
            <person name="Loh J."/>
            <person name="Nouioui I."/>
            <person name="Goodfellow M."/>
        </authorList>
    </citation>
    <scope>NUCLEOTIDE SEQUENCE</scope>
    <source>
        <strain evidence="1">DSM 45618</strain>
    </source>
</reference>
<dbReference type="RefSeq" id="WP_211464821.1">
    <property type="nucleotide sequence ID" value="NZ_JAGSXH010000009.1"/>
</dbReference>
<dbReference type="InterPro" id="IPR010349">
    <property type="entry name" value="Asparaginase_II"/>
</dbReference>
<name>A0A8J7WHI4_9ACTN</name>
<gene>
    <name evidence="1" type="ORF">KGA66_04570</name>
</gene>
<evidence type="ECO:0000313" key="1">
    <source>
        <dbReference type="EMBL" id="MBS2962308.1"/>
    </source>
</evidence>
<dbReference type="PANTHER" id="PTHR42110:SF1">
    <property type="entry name" value="L-ASPARAGINASE, PUTATIVE (AFU_ORTHOLOGUE AFUA_3G11890)-RELATED"/>
    <property type="match status" value="1"/>
</dbReference>
<dbReference type="Pfam" id="PF06089">
    <property type="entry name" value="Asparaginase_II"/>
    <property type="match status" value="1"/>
</dbReference>
<sequence length="322" mass="33500">MPAPSERPFPVEPVLAEIVRCDFVEGVHRGRLVLLDADGSVRYAVGDISAPLLPRSSNKPMQATGLLDAGLELAGPELALAAASHAGEPFHVDGVRKILAGAGLDESALRTAPTLPLDDDARHAELFAGATPRPIFSDCSGKHAAMLAVCVRNGWDVAGYLDPAHPVQRSIRAAVERLAGEQIAYDAVDGCGAPLLGLSLTGLARAVQACVTAEPRSNARKVADTMRAHPEYVAGTQQLDTLAMRAVPGLLAKSGAEAVHAAALPDGRALAFKISDGSKRAKPVLLAEALRRLGVRSEALDRLGTVALYGGSDVVGEVRAAF</sequence>
<protein>
    <submittedName>
        <fullName evidence="1">Asparaginase</fullName>
    </submittedName>
</protein>
<organism evidence="1 2">
    <name type="scientific">Actinocrinis puniceicyclus</name>
    <dbReference type="NCBI Taxonomy" id="977794"/>
    <lineage>
        <taxon>Bacteria</taxon>
        <taxon>Bacillati</taxon>
        <taxon>Actinomycetota</taxon>
        <taxon>Actinomycetes</taxon>
        <taxon>Catenulisporales</taxon>
        <taxon>Actinospicaceae</taxon>
        <taxon>Actinocrinis</taxon>
    </lineage>
</organism>
<proteinExistence type="predicted"/>